<evidence type="ECO:0000256" key="8">
    <source>
        <dbReference type="ARBA" id="ARBA00023136"/>
    </source>
</evidence>
<evidence type="ECO:0000256" key="1">
    <source>
        <dbReference type="ARBA" id="ARBA00004141"/>
    </source>
</evidence>
<gene>
    <name evidence="10" type="ORF">L207DRAFT_548185</name>
</gene>
<evidence type="ECO:0000256" key="4">
    <source>
        <dbReference type="ARBA" id="ARBA00022692"/>
    </source>
</evidence>
<feature type="transmembrane region" description="Helical" evidence="9">
    <location>
        <begin position="506"/>
        <end position="525"/>
    </location>
</feature>
<name>A0A2J6R3H3_HYAVF</name>
<keyword evidence="3" id="KW-0813">Transport</keyword>
<feature type="transmembrane region" description="Helical" evidence="9">
    <location>
        <begin position="480"/>
        <end position="500"/>
    </location>
</feature>
<reference evidence="10 11" key="1">
    <citation type="submission" date="2016-04" db="EMBL/GenBank/DDBJ databases">
        <title>A degradative enzymes factory behind the ericoid mycorrhizal symbiosis.</title>
        <authorList>
            <consortium name="DOE Joint Genome Institute"/>
            <person name="Martino E."/>
            <person name="Morin E."/>
            <person name="Grelet G."/>
            <person name="Kuo A."/>
            <person name="Kohler A."/>
            <person name="Daghino S."/>
            <person name="Barry K."/>
            <person name="Choi C."/>
            <person name="Cichocki N."/>
            <person name="Clum A."/>
            <person name="Copeland A."/>
            <person name="Hainaut M."/>
            <person name="Haridas S."/>
            <person name="Labutti K."/>
            <person name="Lindquist E."/>
            <person name="Lipzen A."/>
            <person name="Khouja H.-R."/>
            <person name="Murat C."/>
            <person name="Ohm R."/>
            <person name="Olson A."/>
            <person name="Spatafora J."/>
            <person name="Veneault-Fourrey C."/>
            <person name="Henrissat B."/>
            <person name="Grigoriev I."/>
            <person name="Martin F."/>
            <person name="Perotto S."/>
        </authorList>
    </citation>
    <scope>NUCLEOTIDE SEQUENCE [LARGE SCALE GENOMIC DNA]</scope>
    <source>
        <strain evidence="10 11">F</strain>
    </source>
</reference>
<comment type="subcellular location">
    <subcellularLocation>
        <location evidence="1">Membrane</location>
        <topology evidence="1">Multi-pass membrane protein</topology>
    </subcellularLocation>
</comment>
<dbReference type="Proteomes" id="UP000235786">
    <property type="component" value="Unassembled WGS sequence"/>
</dbReference>
<dbReference type="NCBIfam" id="TIGR00728">
    <property type="entry name" value="OPT_sfam"/>
    <property type="match status" value="1"/>
</dbReference>
<evidence type="ECO:0000256" key="3">
    <source>
        <dbReference type="ARBA" id="ARBA00022448"/>
    </source>
</evidence>
<feature type="transmembrane region" description="Helical" evidence="9">
    <location>
        <begin position="680"/>
        <end position="704"/>
    </location>
</feature>
<keyword evidence="11" id="KW-1185">Reference proteome</keyword>
<accession>A0A2J6R3H3</accession>
<evidence type="ECO:0000256" key="5">
    <source>
        <dbReference type="ARBA" id="ARBA00022856"/>
    </source>
</evidence>
<protein>
    <submittedName>
        <fullName evidence="10">OPT superfamily oligopeptide transporter</fullName>
    </submittedName>
</protein>
<evidence type="ECO:0000313" key="11">
    <source>
        <dbReference type="Proteomes" id="UP000235786"/>
    </source>
</evidence>
<dbReference type="EMBL" id="KZ613957">
    <property type="protein sequence ID" value="PMD33077.1"/>
    <property type="molecule type" value="Genomic_DNA"/>
</dbReference>
<organism evidence="10 11">
    <name type="scientific">Hyaloscypha variabilis (strain UAMH 11265 / GT02V1 / F)</name>
    <name type="common">Meliniomyces variabilis</name>
    <dbReference type="NCBI Taxonomy" id="1149755"/>
    <lineage>
        <taxon>Eukaryota</taxon>
        <taxon>Fungi</taxon>
        <taxon>Dikarya</taxon>
        <taxon>Ascomycota</taxon>
        <taxon>Pezizomycotina</taxon>
        <taxon>Leotiomycetes</taxon>
        <taxon>Helotiales</taxon>
        <taxon>Hyaloscyphaceae</taxon>
        <taxon>Hyaloscypha</taxon>
        <taxon>Hyaloscypha variabilis</taxon>
    </lineage>
</organism>
<evidence type="ECO:0000256" key="7">
    <source>
        <dbReference type="ARBA" id="ARBA00022989"/>
    </source>
</evidence>
<keyword evidence="4 9" id="KW-0812">Transmembrane</keyword>
<evidence type="ECO:0000256" key="9">
    <source>
        <dbReference type="SAM" id="Phobius"/>
    </source>
</evidence>
<dbReference type="GO" id="GO:0035673">
    <property type="term" value="F:oligopeptide transmembrane transporter activity"/>
    <property type="evidence" value="ECO:0007669"/>
    <property type="project" value="InterPro"/>
</dbReference>
<dbReference type="PANTHER" id="PTHR22601">
    <property type="entry name" value="ISP4 LIKE PROTEIN"/>
    <property type="match status" value="1"/>
</dbReference>
<evidence type="ECO:0000313" key="10">
    <source>
        <dbReference type="EMBL" id="PMD33077.1"/>
    </source>
</evidence>
<feature type="transmembrane region" description="Helical" evidence="9">
    <location>
        <begin position="313"/>
        <end position="335"/>
    </location>
</feature>
<dbReference type="InterPro" id="IPR004648">
    <property type="entry name" value="Oligpept_transpt"/>
</dbReference>
<feature type="transmembrane region" description="Helical" evidence="9">
    <location>
        <begin position="124"/>
        <end position="146"/>
    </location>
</feature>
<keyword evidence="8 9" id="KW-0472">Membrane</keyword>
<dbReference type="OrthoDB" id="9986677at2759"/>
<feature type="transmembrane region" description="Helical" evidence="9">
    <location>
        <begin position="639"/>
        <end position="668"/>
    </location>
</feature>
<dbReference type="GO" id="GO:0015031">
    <property type="term" value="P:protein transport"/>
    <property type="evidence" value="ECO:0007669"/>
    <property type="project" value="UniProtKB-KW"/>
</dbReference>
<evidence type="ECO:0000256" key="2">
    <source>
        <dbReference type="ARBA" id="ARBA00008807"/>
    </source>
</evidence>
<evidence type="ECO:0000256" key="6">
    <source>
        <dbReference type="ARBA" id="ARBA00022927"/>
    </source>
</evidence>
<comment type="similarity">
    <text evidence="2">Belongs to the oligopeptide OPT transporter family.</text>
</comment>
<dbReference type="Pfam" id="PF03169">
    <property type="entry name" value="OPT"/>
    <property type="match status" value="1"/>
</dbReference>
<feature type="transmembrane region" description="Helical" evidence="9">
    <location>
        <begin position="99"/>
        <end position="118"/>
    </location>
</feature>
<keyword evidence="5" id="KW-0571">Peptide transport</keyword>
<dbReference type="AlphaFoldDB" id="A0A2J6R3H3"/>
<sequence>MSIHRQTYDAHAATDGVDPALSAAAHLGEKPKMDETFKDTSRPKETEDIHTTYYDAAPVYEDEEGGLGKEGAVETNEDLVTRVIHVEDDPTLNPWTFRVFFLGIGFSVFGAVLQEIFYFKPQTIYVSVVFLTVISYILGEAMAILIPRSGAVGRFFNPGPFNMKEHASITLMASAASQSALATEALAAQDLFYGRYPSKATGVSLSLLPKVLVYPTHILWPMNLPVTSLLESLHKDRVETKARLKIFYIIFGIMFYIFTVLEGVSIFCLAHQDSLVFTNLFGSASGNEGLGFGAISFDWNYIAPFGSPLWYPLYALTNSFIGYLGCVIFFMGLYYTNTWNAQDFPFLAQALFNVTSNSTYYKSYAQTEVLNANFEIDPTLLAQQGTPWLTASYVGYLITTNMGFTATFVHMPIWNFNDIKAGWSWASSAYFKQFLNASAWKFWANQETPEEPNARKQNDPRMDPHYKLMLKNMYYEVPHWWWGTVVILCWIVALVCLYVMKSTLPWWGFIISTLMTIVFLLFFGAQYGITGFQFNIQPICQMFPGKPLANLYFTCFTYNAIHTFTIQIIGCLVGAIMNYAMMITIVANQSQILTGVLGSNIWSGQNVQQFNSLAIVFSMAKDLVSVGQRYQWRYINLSIICWYMGYLFVGINSSILVYFLLGFIAQWYFRKHYPVFFIKYNYIVSAALDGGTQVMVFILTFAVFGGSGKARPFP</sequence>
<proteinExistence type="inferred from homology"/>
<keyword evidence="6" id="KW-0653">Protein transport</keyword>
<dbReference type="InterPro" id="IPR004813">
    <property type="entry name" value="OPT"/>
</dbReference>
<dbReference type="GO" id="GO:0016020">
    <property type="term" value="C:membrane"/>
    <property type="evidence" value="ECO:0007669"/>
    <property type="project" value="UniProtKB-SubCell"/>
</dbReference>
<feature type="transmembrane region" description="Helical" evidence="9">
    <location>
        <begin position="246"/>
        <end position="272"/>
    </location>
</feature>
<keyword evidence="7 9" id="KW-1133">Transmembrane helix</keyword>